<dbReference type="InterPro" id="IPR010998">
    <property type="entry name" value="Integrase_recombinase_N"/>
</dbReference>
<keyword evidence="2" id="KW-0229">DNA integration</keyword>
<evidence type="ECO:0000256" key="2">
    <source>
        <dbReference type="ARBA" id="ARBA00022908"/>
    </source>
</evidence>
<sequence>MHPTNTDLITRWLTWKEHNEGRQPGTVNKYFRYLEGLAAWLQQEHEMGLLDADRAQLEAFCGLEAHKRGLRPGSRRPTVAAVKGFYAWALKQGLLFEDPAVTVPYPKSGRRLPKGMDLVHGERLMLQPDLDTFLGVRDAAILSVFIGCGLRLSGVCRLNESDLVWAADDRGMERLIIRVREKGDHQRFVPAPHETRLLIRAYLGHEELARIDRMLPDGDQVLFVSTKDMKTPPHEYYGEARRISTRSVGEMVEKYGDQAGIPRDQCHPHALRHLYGTELTEDDVQLLKIQALMGHKDPKTTKDYVHVALRTLAKAVDQANPLSKMELPVTKLARHLSKP</sequence>
<dbReference type="GO" id="GO:0015074">
    <property type="term" value="P:DNA integration"/>
    <property type="evidence" value="ECO:0007669"/>
    <property type="project" value="UniProtKB-KW"/>
</dbReference>
<evidence type="ECO:0000313" key="8">
    <source>
        <dbReference type="EMBL" id="USF88780.1"/>
    </source>
</evidence>
<dbReference type="PROSITE" id="PS51898">
    <property type="entry name" value="TYR_RECOMBINASE"/>
    <property type="match status" value="1"/>
</dbReference>
<feature type="domain" description="Core-binding (CB)" evidence="7">
    <location>
        <begin position="3"/>
        <end position="90"/>
    </location>
</feature>
<evidence type="ECO:0000256" key="4">
    <source>
        <dbReference type="ARBA" id="ARBA00023172"/>
    </source>
</evidence>
<dbReference type="GO" id="GO:0003677">
    <property type="term" value="F:DNA binding"/>
    <property type="evidence" value="ECO:0007669"/>
    <property type="project" value="UniProtKB-UniRule"/>
</dbReference>
<dbReference type="SUPFAM" id="SSF56349">
    <property type="entry name" value="DNA breaking-rejoining enzymes"/>
    <property type="match status" value="1"/>
</dbReference>
<evidence type="ECO:0000259" key="7">
    <source>
        <dbReference type="PROSITE" id="PS51900"/>
    </source>
</evidence>
<keyword evidence="4" id="KW-0233">DNA recombination</keyword>
<dbReference type="RefSeq" id="WP_006475769.1">
    <property type="nucleotide sequence ID" value="NZ_CP090569.1"/>
</dbReference>
<dbReference type="PROSITE" id="PS51900">
    <property type="entry name" value="CB"/>
    <property type="match status" value="1"/>
</dbReference>
<keyword evidence="9" id="KW-1185">Reference proteome</keyword>
<name>A0A9J7A1I1_9GAMM</name>
<dbReference type="InterPro" id="IPR013762">
    <property type="entry name" value="Integrase-like_cat_sf"/>
</dbReference>
<dbReference type="InterPro" id="IPR011010">
    <property type="entry name" value="DNA_brk_join_enz"/>
</dbReference>
<dbReference type="AlphaFoldDB" id="A0A9J7A1I1"/>
<evidence type="ECO:0000256" key="3">
    <source>
        <dbReference type="ARBA" id="ARBA00023125"/>
    </source>
</evidence>
<comment type="similarity">
    <text evidence="1">Belongs to the 'phage' integrase family.</text>
</comment>
<feature type="domain" description="Tyr recombinase" evidence="6">
    <location>
        <begin position="111"/>
        <end position="317"/>
    </location>
</feature>
<gene>
    <name evidence="8" type="ORF">L0Y14_05980</name>
</gene>
<dbReference type="InterPro" id="IPR004107">
    <property type="entry name" value="Integrase_SAM-like_N"/>
</dbReference>
<dbReference type="KEGG" id="eps:L0Y14_05980"/>
<keyword evidence="3 5" id="KW-0238">DNA-binding</keyword>
<reference evidence="8" key="1">
    <citation type="journal article" date="2022" name="Mol. Ecol. Resour.">
        <title>The complete and closed genome of the facultative generalist Candidatus Endoriftia persephone from deep-sea hydrothermal vents.</title>
        <authorList>
            <person name="de Oliveira A.L."/>
            <person name="Srivastava A."/>
            <person name="Espada-Hinojosa S."/>
            <person name="Bright M."/>
        </authorList>
    </citation>
    <scope>NUCLEOTIDE SEQUENCE</scope>
    <source>
        <strain evidence="8">Tica-EPR-9o50.N</strain>
    </source>
</reference>
<evidence type="ECO:0000256" key="5">
    <source>
        <dbReference type="PROSITE-ProRule" id="PRU01248"/>
    </source>
</evidence>
<proteinExistence type="inferred from homology"/>
<dbReference type="PANTHER" id="PTHR30349:SF41">
    <property type="entry name" value="INTEGRASE_RECOMBINASE PROTEIN MJ0367-RELATED"/>
    <property type="match status" value="1"/>
</dbReference>
<dbReference type="InterPro" id="IPR044068">
    <property type="entry name" value="CB"/>
</dbReference>
<organism evidence="8 9">
    <name type="scientific">Candidatus Endoriftia persephonae</name>
    <dbReference type="NCBI Taxonomy" id="393765"/>
    <lineage>
        <taxon>Bacteria</taxon>
        <taxon>Pseudomonadati</taxon>
        <taxon>Pseudomonadota</taxon>
        <taxon>Gammaproteobacteria</taxon>
        <taxon>Chromatiales</taxon>
        <taxon>Sedimenticolaceae</taxon>
        <taxon>Candidatus Endoriftia</taxon>
    </lineage>
</organism>
<accession>A0A9J7A1I1</accession>
<dbReference type="EMBL" id="CP090569">
    <property type="protein sequence ID" value="USF88780.1"/>
    <property type="molecule type" value="Genomic_DNA"/>
</dbReference>
<dbReference type="InterPro" id="IPR002104">
    <property type="entry name" value="Integrase_catalytic"/>
</dbReference>
<dbReference type="InterPro" id="IPR050090">
    <property type="entry name" value="Tyrosine_recombinase_XerCD"/>
</dbReference>
<dbReference type="Pfam" id="PF02899">
    <property type="entry name" value="Phage_int_SAM_1"/>
    <property type="match status" value="1"/>
</dbReference>
<dbReference type="Pfam" id="PF00589">
    <property type="entry name" value="Phage_integrase"/>
    <property type="match status" value="1"/>
</dbReference>
<dbReference type="Gene3D" id="1.10.443.10">
    <property type="entry name" value="Intergrase catalytic core"/>
    <property type="match status" value="1"/>
</dbReference>
<dbReference type="Gene3D" id="1.10.150.130">
    <property type="match status" value="1"/>
</dbReference>
<dbReference type="GO" id="GO:0006310">
    <property type="term" value="P:DNA recombination"/>
    <property type="evidence" value="ECO:0007669"/>
    <property type="project" value="UniProtKB-KW"/>
</dbReference>
<evidence type="ECO:0000313" key="9">
    <source>
        <dbReference type="Proteomes" id="UP001056649"/>
    </source>
</evidence>
<dbReference type="Proteomes" id="UP001056649">
    <property type="component" value="Chromosome"/>
</dbReference>
<evidence type="ECO:0000259" key="6">
    <source>
        <dbReference type="PROSITE" id="PS51898"/>
    </source>
</evidence>
<protein>
    <submittedName>
        <fullName evidence="8">Tyrosine-type recombinase/integrase</fullName>
    </submittedName>
</protein>
<dbReference type="PANTHER" id="PTHR30349">
    <property type="entry name" value="PHAGE INTEGRASE-RELATED"/>
    <property type="match status" value="1"/>
</dbReference>
<evidence type="ECO:0000256" key="1">
    <source>
        <dbReference type="ARBA" id="ARBA00008857"/>
    </source>
</evidence>